<keyword evidence="2" id="KW-0238">DNA-binding</keyword>
<dbReference type="GO" id="GO:0003700">
    <property type="term" value="F:DNA-binding transcription factor activity"/>
    <property type="evidence" value="ECO:0007669"/>
    <property type="project" value="TreeGrafter"/>
</dbReference>
<dbReference type="CDD" id="cd01392">
    <property type="entry name" value="HTH_LacI"/>
    <property type="match status" value="1"/>
</dbReference>
<protein>
    <submittedName>
        <fullName evidence="5">Catabolite control protein B</fullName>
    </submittedName>
</protein>
<dbReference type="Pfam" id="PF00356">
    <property type="entry name" value="LacI"/>
    <property type="match status" value="1"/>
</dbReference>
<dbReference type="GO" id="GO:0000976">
    <property type="term" value="F:transcription cis-regulatory region binding"/>
    <property type="evidence" value="ECO:0007669"/>
    <property type="project" value="TreeGrafter"/>
</dbReference>
<dbReference type="RefSeq" id="WP_115345867.1">
    <property type="nucleotide sequence ID" value="NZ_UGPG01000001.1"/>
</dbReference>
<evidence type="ECO:0000259" key="4">
    <source>
        <dbReference type="PROSITE" id="PS50932"/>
    </source>
</evidence>
<dbReference type="SMART" id="SM00354">
    <property type="entry name" value="HTH_LACI"/>
    <property type="match status" value="1"/>
</dbReference>
<keyword evidence="3" id="KW-0804">Transcription</keyword>
<dbReference type="InterPro" id="IPR046335">
    <property type="entry name" value="LacI/GalR-like_sensor"/>
</dbReference>
<dbReference type="EMBL" id="UGPG01000001">
    <property type="protein sequence ID" value="STY44178.1"/>
    <property type="molecule type" value="Genomic_DNA"/>
</dbReference>
<evidence type="ECO:0000313" key="6">
    <source>
        <dbReference type="Proteomes" id="UP000254879"/>
    </source>
</evidence>
<dbReference type="SUPFAM" id="SSF47413">
    <property type="entry name" value="lambda repressor-like DNA-binding domains"/>
    <property type="match status" value="1"/>
</dbReference>
<dbReference type="InterPro" id="IPR000843">
    <property type="entry name" value="HTH_LacI"/>
</dbReference>
<reference evidence="5 6" key="1">
    <citation type="submission" date="2018-06" db="EMBL/GenBank/DDBJ databases">
        <authorList>
            <consortium name="Pathogen Informatics"/>
            <person name="Doyle S."/>
        </authorList>
    </citation>
    <scope>NUCLEOTIDE SEQUENCE [LARGE SCALE GENOMIC DNA]</scope>
    <source>
        <strain evidence="6">NCTC 10815</strain>
    </source>
</reference>
<dbReference type="PANTHER" id="PTHR30146:SF105">
    <property type="entry name" value="CATABOLITE CONTROL PROTEIN B"/>
    <property type="match status" value="1"/>
</dbReference>
<name>A0A378MCW6_LISGR</name>
<evidence type="ECO:0000256" key="1">
    <source>
        <dbReference type="ARBA" id="ARBA00023015"/>
    </source>
</evidence>
<proteinExistence type="predicted"/>
<dbReference type="PRINTS" id="PR00036">
    <property type="entry name" value="HTHLACI"/>
</dbReference>
<evidence type="ECO:0000256" key="3">
    <source>
        <dbReference type="ARBA" id="ARBA00023163"/>
    </source>
</evidence>
<evidence type="ECO:0000256" key="2">
    <source>
        <dbReference type="ARBA" id="ARBA00023125"/>
    </source>
</evidence>
<dbReference type="SUPFAM" id="SSF53822">
    <property type="entry name" value="Periplasmic binding protein-like I"/>
    <property type="match status" value="1"/>
</dbReference>
<organism evidence="5 6">
    <name type="scientific">Listeria grayi</name>
    <name type="common">Listeria murrayi</name>
    <dbReference type="NCBI Taxonomy" id="1641"/>
    <lineage>
        <taxon>Bacteria</taxon>
        <taxon>Bacillati</taxon>
        <taxon>Bacillota</taxon>
        <taxon>Bacilli</taxon>
        <taxon>Bacillales</taxon>
        <taxon>Listeriaceae</taxon>
        <taxon>Listeria</taxon>
    </lineage>
</organism>
<sequence length="323" mass="36406">MANIKEIAKRAGVSSATVSRVINNNGYVSKETKAKVAQIVKELDYVPNRNAVSLKKGATKLIGIVAPLFSDSLNVFLKSFTIAAQAKNYNVTLFVTGLDKSKEMEALEMLRRKQLDGLVLAIRLNDWDVIEHYTKYGPIVTWQRIENSSVASVFMNQYDGYMLGLEHLYAQGYRRIMNVYGNINGLNTKSRMDAYEDFCVKYDLDSRLFPHIHSQAHRKDGEKLAHWWKAQAGVKPDAFITSADFFAAGLVTEARRLGITVPDDFAVCGFDNMDVAHLLDITTIHYPVDKQGENAFTIINNYLNNESTPLLELDFHLVVRKTT</sequence>
<dbReference type="InterPro" id="IPR010982">
    <property type="entry name" value="Lambda_DNA-bd_dom_sf"/>
</dbReference>
<dbReference type="PANTHER" id="PTHR30146">
    <property type="entry name" value="LACI-RELATED TRANSCRIPTIONAL REPRESSOR"/>
    <property type="match status" value="1"/>
</dbReference>
<dbReference type="PROSITE" id="PS50932">
    <property type="entry name" value="HTH_LACI_2"/>
    <property type="match status" value="1"/>
</dbReference>
<gene>
    <name evidence="5" type="primary">ccpB_2</name>
    <name evidence="5" type="ORF">NCTC10815_01498</name>
</gene>
<feature type="domain" description="HTH lacI-type" evidence="4">
    <location>
        <begin position="2"/>
        <end position="56"/>
    </location>
</feature>
<accession>A0A378MCW6</accession>
<dbReference type="InterPro" id="IPR028082">
    <property type="entry name" value="Peripla_BP_I"/>
</dbReference>
<keyword evidence="1" id="KW-0805">Transcription regulation</keyword>
<dbReference type="Proteomes" id="UP000254879">
    <property type="component" value="Unassembled WGS sequence"/>
</dbReference>
<dbReference type="Pfam" id="PF13377">
    <property type="entry name" value="Peripla_BP_3"/>
    <property type="match status" value="1"/>
</dbReference>
<dbReference type="CDD" id="cd06286">
    <property type="entry name" value="PBP1_CcpB-like"/>
    <property type="match status" value="1"/>
</dbReference>
<dbReference type="PROSITE" id="PS00356">
    <property type="entry name" value="HTH_LACI_1"/>
    <property type="match status" value="1"/>
</dbReference>
<dbReference type="Gene3D" id="3.40.50.2300">
    <property type="match status" value="2"/>
</dbReference>
<evidence type="ECO:0000313" key="5">
    <source>
        <dbReference type="EMBL" id="STY44178.1"/>
    </source>
</evidence>
<dbReference type="Gene3D" id="1.10.260.40">
    <property type="entry name" value="lambda repressor-like DNA-binding domains"/>
    <property type="match status" value="1"/>
</dbReference>
<dbReference type="AlphaFoldDB" id="A0A378MCW6"/>